<dbReference type="PANTHER" id="PTHR24092">
    <property type="entry name" value="PROBABLE PHOSPHOLIPID-TRANSPORTING ATPASE"/>
    <property type="match status" value="1"/>
</dbReference>
<sequence length="122" mass="14369">MACSSGASRHGPHHAEYHSISKGYQGNGIRTTKYTLLTFIPKNLFEQFHRVANLYFLFLAMLNWIPVVEAFQREITMIPLVVVLTVIALKDAMEDYRRYCYDQRINNTLTHVYKMNKNCHRW</sequence>
<dbReference type="PANTHER" id="PTHR24092:SF84">
    <property type="entry name" value="PHOSPHOLIPID-TRANSPORTING ATPASE VD"/>
    <property type="match status" value="1"/>
</dbReference>
<dbReference type="GO" id="GO:0045332">
    <property type="term" value="P:phospholipid translocation"/>
    <property type="evidence" value="ECO:0007669"/>
    <property type="project" value="TreeGrafter"/>
</dbReference>
<dbReference type="GO" id="GO:0005886">
    <property type="term" value="C:plasma membrane"/>
    <property type="evidence" value="ECO:0007669"/>
    <property type="project" value="TreeGrafter"/>
</dbReference>
<dbReference type="SUPFAM" id="SSF81665">
    <property type="entry name" value="Calcium ATPase, transmembrane domain M"/>
    <property type="match status" value="1"/>
</dbReference>
<feature type="transmembrane region" description="Helical" evidence="1">
    <location>
        <begin position="71"/>
        <end position="89"/>
    </location>
</feature>
<feature type="domain" description="P-type ATPase N-terminal" evidence="2">
    <location>
        <begin position="19"/>
        <end position="76"/>
    </location>
</feature>
<reference evidence="3 4" key="1">
    <citation type="submission" date="2020-05" db="EMBL/GenBank/DDBJ databases">
        <title>Electrophorus electricus (electric eel) genome, fEleEle1, primary haplotype.</title>
        <authorList>
            <person name="Myers G."/>
            <person name="Meyer A."/>
            <person name="Fedrigo O."/>
            <person name="Formenti G."/>
            <person name="Rhie A."/>
            <person name="Tracey A."/>
            <person name="Sims Y."/>
            <person name="Jarvis E.D."/>
        </authorList>
    </citation>
    <scope>NUCLEOTIDE SEQUENCE [LARGE SCALE GENOMIC DNA]</scope>
</reference>
<keyword evidence="4" id="KW-1185">Reference proteome</keyword>
<keyword evidence="1" id="KW-0472">Membrane</keyword>
<dbReference type="Ensembl" id="ENSEEET00000056501.1">
    <property type="protein sequence ID" value="ENSEEEP00000056892.1"/>
    <property type="gene ID" value="ENSEEEG00000015906.2"/>
</dbReference>
<feature type="transmembrane region" description="Helical" evidence="1">
    <location>
        <begin position="48"/>
        <end position="65"/>
    </location>
</feature>
<dbReference type="InterPro" id="IPR023298">
    <property type="entry name" value="ATPase_P-typ_TM_dom_sf"/>
</dbReference>
<dbReference type="Pfam" id="PF16209">
    <property type="entry name" value="PhoLip_ATPase_N"/>
    <property type="match status" value="1"/>
</dbReference>
<dbReference type="GeneTree" id="ENSGT00940000156728"/>
<dbReference type="GO" id="GO:0140326">
    <property type="term" value="F:ATPase-coupled intramembrane lipid transporter activity"/>
    <property type="evidence" value="ECO:0007669"/>
    <property type="project" value="TreeGrafter"/>
</dbReference>
<reference evidence="3" key="3">
    <citation type="submission" date="2025-09" db="UniProtKB">
        <authorList>
            <consortium name="Ensembl"/>
        </authorList>
    </citation>
    <scope>IDENTIFICATION</scope>
</reference>
<evidence type="ECO:0000313" key="4">
    <source>
        <dbReference type="Proteomes" id="UP000314983"/>
    </source>
</evidence>
<keyword evidence="1" id="KW-0812">Transmembrane</keyword>
<dbReference type="InterPro" id="IPR032631">
    <property type="entry name" value="P-type_ATPase_N"/>
</dbReference>
<reference evidence="3" key="2">
    <citation type="submission" date="2025-08" db="UniProtKB">
        <authorList>
            <consortium name="Ensembl"/>
        </authorList>
    </citation>
    <scope>IDENTIFICATION</scope>
</reference>
<accession>A0AAY5EKL0</accession>
<gene>
    <name evidence="3" type="primary">ATP10D</name>
</gene>
<evidence type="ECO:0000313" key="3">
    <source>
        <dbReference type="Ensembl" id="ENSEEEP00000056892.1"/>
    </source>
</evidence>
<keyword evidence="1" id="KW-1133">Transmembrane helix</keyword>
<dbReference type="AlphaFoldDB" id="A0AAY5EKL0"/>
<proteinExistence type="predicted"/>
<protein>
    <recommendedName>
        <fullName evidence="2">P-type ATPase N-terminal domain-containing protein</fullName>
    </recommendedName>
</protein>
<organism evidence="3 4">
    <name type="scientific">Electrophorus electricus</name>
    <name type="common">Electric eel</name>
    <name type="synonym">Gymnotus electricus</name>
    <dbReference type="NCBI Taxonomy" id="8005"/>
    <lineage>
        <taxon>Eukaryota</taxon>
        <taxon>Metazoa</taxon>
        <taxon>Chordata</taxon>
        <taxon>Craniata</taxon>
        <taxon>Vertebrata</taxon>
        <taxon>Euteleostomi</taxon>
        <taxon>Actinopterygii</taxon>
        <taxon>Neopterygii</taxon>
        <taxon>Teleostei</taxon>
        <taxon>Ostariophysi</taxon>
        <taxon>Gymnotiformes</taxon>
        <taxon>Gymnotoidei</taxon>
        <taxon>Gymnotidae</taxon>
        <taxon>Electrophorus</taxon>
    </lineage>
</organism>
<name>A0AAY5EKL0_ELEEL</name>
<evidence type="ECO:0000256" key="1">
    <source>
        <dbReference type="SAM" id="Phobius"/>
    </source>
</evidence>
<dbReference type="Proteomes" id="UP000314983">
    <property type="component" value="Chromosome 11"/>
</dbReference>
<evidence type="ECO:0000259" key="2">
    <source>
        <dbReference type="Pfam" id="PF16209"/>
    </source>
</evidence>